<gene>
    <name evidence="3" type="ORF">NX801_26490</name>
</gene>
<proteinExistence type="predicted"/>
<evidence type="ECO:0000313" key="3">
    <source>
        <dbReference type="EMBL" id="MCS0639128.1"/>
    </source>
</evidence>
<evidence type="ECO:0000313" key="4">
    <source>
        <dbReference type="Proteomes" id="UP001431313"/>
    </source>
</evidence>
<keyword evidence="2" id="KW-0472">Membrane</keyword>
<keyword evidence="2" id="KW-0812">Transmembrane</keyword>
<comment type="caution">
    <text evidence="3">The sequence shown here is derived from an EMBL/GenBank/DDBJ whole genome shotgun (WGS) entry which is preliminary data.</text>
</comment>
<name>A0ABT2CNW2_9ACTN</name>
<keyword evidence="2" id="KW-1133">Transmembrane helix</keyword>
<evidence type="ECO:0000256" key="2">
    <source>
        <dbReference type="SAM" id="Phobius"/>
    </source>
</evidence>
<sequence length="92" mass="9303">MPRPTAAQLVYGSATVVLSTVALLLLSGTSAVAGVALIGGAALALGTLVALSVPGARRDRRLPAEPGARAAERVPGPRVESRTHGRTHSLRS</sequence>
<feature type="region of interest" description="Disordered" evidence="1">
    <location>
        <begin position="59"/>
        <end position="92"/>
    </location>
</feature>
<evidence type="ECO:0000256" key="1">
    <source>
        <dbReference type="SAM" id="MobiDB-lite"/>
    </source>
</evidence>
<evidence type="ECO:0008006" key="5">
    <source>
        <dbReference type="Google" id="ProtNLM"/>
    </source>
</evidence>
<feature type="transmembrane region" description="Helical" evidence="2">
    <location>
        <begin position="32"/>
        <end position="53"/>
    </location>
</feature>
<accession>A0ABT2CNW2</accession>
<reference evidence="3" key="1">
    <citation type="submission" date="2022-08" db="EMBL/GenBank/DDBJ databases">
        <authorList>
            <person name="Somphong A."/>
            <person name="Phongsopitanun W."/>
        </authorList>
    </citation>
    <scope>NUCLEOTIDE SEQUENCE</scope>
    <source>
        <strain evidence="3">LP05-1</strain>
    </source>
</reference>
<dbReference type="RefSeq" id="WP_258790452.1">
    <property type="nucleotide sequence ID" value="NZ_JANUGQ010000031.1"/>
</dbReference>
<feature type="transmembrane region" description="Helical" evidence="2">
    <location>
        <begin position="9"/>
        <end position="26"/>
    </location>
</feature>
<keyword evidence="4" id="KW-1185">Reference proteome</keyword>
<dbReference type="Proteomes" id="UP001431313">
    <property type="component" value="Unassembled WGS sequence"/>
</dbReference>
<dbReference type="EMBL" id="JANUGQ010000031">
    <property type="protein sequence ID" value="MCS0639128.1"/>
    <property type="molecule type" value="Genomic_DNA"/>
</dbReference>
<organism evidence="3 4">
    <name type="scientific">Streptomyces pyxinae</name>
    <dbReference type="NCBI Taxonomy" id="2970734"/>
    <lineage>
        <taxon>Bacteria</taxon>
        <taxon>Bacillati</taxon>
        <taxon>Actinomycetota</taxon>
        <taxon>Actinomycetes</taxon>
        <taxon>Kitasatosporales</taxon>
        <taxon>Streptomycetaceae</taxon>
        <taxon>Streptomyces</taxon>
    </lineage>
</organism>
<protein>
    <recommendedName>
        <fullName evidence="5">Secreted protein</fullName>
    </recommendedName>
</protein>